<dbReference type="InterPro" id="IPR019109">
    <property type="entry name" value="MamF_MmsF"/>
</dbReference>
<evidence type="ECO:0000256" key="4">
    <source>
        <dbReference type="ARBA" id="ARBA00023136"/>
    </source>
</evidence>
<evidence type="ECO:0000256" key="5">
    <source>
        <dbReference type="SAM" id="Phobius"/>
    </source>
</evidence>
<keyword evidence="4 5" id="KW-0472">Membrane</keyword>
<dbReference type="EMBL" id="UOFT01000074">
    <property type="protein sequence ID" value="VAW98943.1"/>
    <property type="molecule type" value="Genomic_DNA"/>
</dbReference>
<sequence>MQHSDDENNSSSIEEYPGQAVAVAAELFFLLNLVFLPVIGFIILSGLYLRYKNHAVPLARCHVRQAFIASLWSWVMLVFVNALILFFGGYDSPAVWVIVILYLASFHTAFIMFGTFALTRAMNGRHYHYPLIGWKCSG</sequence>
<feature type="transmembrane region" description="Helical" evidence="5">
    <location>
        <begin position="66"/>
        <end position="88"/>
    </location>
</feature>
<evidence type="ECO:0000256" key="3">
    <source>
        <dbReference type="ARBA" id="ARBA00022989"/>
    </source>
</evidence>
<name>A0A3B1AGE5_9ZZZZ</name>
<evidence type="ECO:0000256" key="2">
    <source>
        <dbReference type="ARBA" id="ARBA00022692"/>
    </source>
</evidence>
<keyword evidence="3 5" id="KW-1133">Transmembrane helix</keyword>
<proteinExistence type="predicted"/>
<evidence type="ECO:0000313" key="6">
    <source>
        <dbReference type="EMBL" id="VAW98943.1"/>
    </source>
</evidence>
<gene>
    <name evidence="6" type="ORF">MNBD_GAMMA23-2155</name>
</gene>
<organism evidence="6">
    <name type="scientific">hydrothermal vent metagenome</name>
    <dbReference type="NCBI Taxonomy" id="652676"/>
    <lineage>
        <taxon>unclassified sequences</taxon>
        <taxon>metagenomes</taxon>
        <taxon>ecological metagenomes</taxon>
    </lineage>
</organism>
<feature type="transmembrane region" description="Helical" evidence="5">
    <location>
        <begin position="20"/>
        <end position="45"/>
    </location>
</feature>
<accession>A0A3B1AGE5</accession>
<protein>
    <submittedName>
        <fullName evidence="6">Uncharacterized protein</fullName>
    </submittedName>
</protein>
<comment type="subcellular location">
    <subcellularLocation>
        <location evidence="1">Membrane</location>
        <topology evidence="1">Multi-pass membrane protein</topology>
    </subcellularLocation>
</comment>
<dbReference type="AlphaFoldDB" id="A0A3B1AGE5"/>
<keyword evidence="2 5" id="KW-0812">Transmembrane</keyword>
<dbReference type="Pfam" id="PF09685">
    <property type="entry name" value="MamF_MmsF"/>
    <property type="match status" value="1"/>
</dbReference>
<evidence type="ECO:0000256" key="1">
    <source>
        <dbReference type="ARBA" id="ARBA00004141"/>
    </source>
</evidence>
<feature type="transmembrane region" description="Helical" evidence="5">
    <location>
        <begin position="94"/>
        <end position="118"/>
    </location>
</feature>
<reference evidence="6" key="1">
    <citation type="submission" date="2018-06" db="EMBL/GenBank/DDBJ databases">
        <authorList>
            <person name="Zhirakovskaya E."/>
        </authorList>
    </citation>
    <scope>NUCLEOTIDE SEQUENCE</scope>
</reference>